<evidence type="ECO:0000313" key="3">
    <source>
        <dbReference type="Proteomes" id="UP000704176"/>
    </source>
</evidence>
<organism evidence="2 3">
    <name type="scientific">Microvirga puerhi</name>
    <dbReference type="NCBI Taxonomy" id="2876078"/>
    <lineage>
        <taxon>Bacteria</taxon>
        <taxon>Pseudomonadati</taxon>
        <taxon>Pseudomonadota</taxon>
        <taxon>Alphaproteobacteria</taxon>
        <taxon>Hyphomicrobiales</taxon>
        <taxon>Methylobacteriaceae</taxon>
        <taxon>Microvirga</taxon>
    </lineage>
</organism>
<dbReference type="Proteomes" id="UP000704176">
    <property type="component" value="Unassembled WGS sequence"/>
</dbReference>
<dbReference type="RefSeq" id="WP_224312465.1">
    <property type="nucleotide sequence ID" value="NZ_JAIRBM010000004.1"/>
</dbReference>
<feature type="domain" description="YjiS-like" evidence="1">
    <location>
        <begin position="7"/>
        <end position="41"/>
    </location>
</feature>
<proteinExistence type="predicted"/>
<keyword evidence="3" id="KW-1185">Reference proteome</keyword>
<dbReference type="InterPro" id="IPR009506">
    <property type="entry name" value="YjiS-like"/>
</dbReference>
<name>A0ABS7VKV0_9HYPH</name>
<protein>
    <submittedName>
        <fullName evidence="2">DUF1127 domain-containing protein</fullName>
    </submittedName>
</protein>
<dbReference type="Pfam" id="PF06568">
    <property type="entry name" value="YjiS-like"/>
    <property type="match status" value="1"/>
</dbReference>
<reference evidence="2 3" key="1">
    <citation type="submission" date="2021-09" db="EMBL/GenBank/DDBJ databases">
        <title>The complete genome sequence of a new microorganism.</title>
        <authorList>
            <person name="Zi Z."/>
        </authorList>
    </citation>
    <scope>NUCLEOTIDE SEQUENCE [LARGE SCALE GENOMIC DNA]</scope>
    <source>
        <strain evidence="2 3">WGZ8</strain>
    </source>
</reference>
<comment type="caution">
    <text evidence="2">The sequence shown here is derived from an EMBL/GenBank/DDBJ whole genome shotgun (WGS) entry which is preliminary data.</text>
</comment>
<evidence type="ECO:0000313" key="2">
    <source>
        <dbReference type="EMBL" id="MBZ6076157.1"/>
    </source>
</evidence>
<evidence type="ECO:0000259" key="1">
    <source>
        <dbReference type="Pfam" id="PF06568"/>
    </source>
</evidence>
<accession>A0ABS7VKV0</accession>
<dbReference type="EMBL" id="JAIRBM010000004">
    <property type="protein sequence ID" value="MBZ6076157.1"/>
    <property type="molecule type" value="Genomic_DNA"/>
</dbReference>
<sequence>MFVSYILSKIRAYQLYRKTVRELAQLSDRELADLGIARFDIPRVAREAVSA</sequence>
<gene>
    <name evidence="2" type="ORF">K9B37_07615</name>
</gene>